<feature type="region of interest" description="Disordered" evidence="1">
    <location>
        <begin position="120"/>
        <end position="200"/>
    </location>
</feature>
<feature type="region of interest" description="Disordered" evidence="1">
    <location>
        <begin position="693"/>
        <end position="823"/>
    </location>
</feature>
<comment type="caution">
    <text evidence="2">The sequence shown here is derived from an EMBL/GenBank/DDBJ whole genome shotgun (WGS) entry which is preliminary data.</text>
</comment>
<protein>
    <recommendedName>
        <fullName evidence="4">CCDC66 domain-containing protein</fullName>
    </recommendedName>
</protein>
<organism evidence="2 3">
    <name type="scientific">Gambusia affinis</name>
    <name type="common">Western mosquitofish</name>
    <name type="synonym">Heterandria affinis</name>
    <dbReference type="NCBI Taxonomy" id="33528"/>
    <lineage>
        <taxon>Eukaryota</taxon>
        <taxon>Metazoa</taxon>
        <taxon>Chordata</taxon>
        <taxon>Craniata</taxon>
        <taxon>Vertebrata</taxon>
        <taxon>Euteleostomi</taxon>
        <taxon>Actinopterygii</taxon>
        <taxon>Neopterygii</taxon>
        <taxon>Teleostei</taxon>
        <taxon>Neoteleostei</taxon>
        <taxon>Acanthomorphata</taxon>
        <taxon>Ovalentaria</taxon>
        <taxon>Atherinomorphae</taxon>
        <taxon>Cyprinodontiformes</taxon>
        <taxon>Poeciliidae</taxon>
        <taxon>Poeciliinae</taxon>
        <taxon>Gambusia</taxon>
    </lineage>
</organism>
<feature type="compositionally biased region" description="Basic and acidic residues" evidence="1">
    <location>
        <begin position="693"/>
        <end position="704"/>
    </location>
</feature>
<keyword evidence="3" id="KW-1185">Reference proteome</keyword>
<sequence>MPPSASAAQEITHNLDTGIIQLSESVQAVLIVVLYGSLAKCYKVLHKMYFPDSGIAALGRDYEKKKQKLLLELQLEYKDYAAKKKDCKSHVREEQQGFSLPIEEKERLREERQREYNLFLQEQAKNRRSKKGAHPVTSKPEHQASDAVCITSPGSAPSFISTQTSSPPHQRESPVSVKNAATLTEAGDYRRSPDTRSPCSWRRKRWEVHQPRKTYSSEEELNTEDEEEYDFIRRRRRGRSTNEQECKEEWGTPDHGQKRDLRDIKEMEALAIRDHNNSNEIWKADISQTPQNLKTTAKSTPTANKVEKELATGLMIGAVEERSIIQMKKEKYKQELLRQMAEQQKNKKREKKSVLKLGAAEATTPEKEVDQLHLQKKLKHPFQIGAAFHQHQCLEQDVSDTSGFDPKRDNLSESSQPRTLGYNPLMNFGPNFNQLPGNTLPLCGMGAVQVVPPFNYYNTFPGMQGQVAIPWVPVVSPESHIVSNGDASRYEGPRMRDPYSNQYLSNVSQSHHSVMHALPYGTHGGAHQKETCETSQRSESTESCREAPRPQVTEKEGCTRREKEKKRRETAQLEGELAVYDPWGKGGGGAPIRDKHGNLVSDLYQMRSFNNKRTTSLGAELESPISLQESSHPSPLQQDRYTKELRQQLVNLFKQIEEGKRKKAEERERVRIAEENEEKKLAMERVRIQQQYEEEKRREKEMRSKGIQSNQAETHDVEKVLSKEQKNLNAPQRVRQNEVPDVYRKRKSVGKFGTDHPRSTRQESPSIPTLHRKCTNAVTSPSSAVGPLNPRTREPSPPVPTLQRKQTSISPSPSSDMSSPTSRIERIVSAPSIQPVTERKPSIPGQQEVIRELSTLRKFLRREQRQLELQLKEEAHHPHLHKH</sequence>
<gene>
    <name evidence="2" type="ORF">CCH79_00004173</name>
</gene>
<feature type="region of interest" description="Disordered" evidence="1">
    <location>
        <begin position="238"/>
        <end position="257"/>
    </location>
</feature>
<feature type="compositionally biased region" description="Basic and acidic residues" evidence="1">
    <location>
        <begin position="713"/>
        <end position="726"/>
    </location>
</feature>
<feature type="region of interest" description="Disordered" evidence="1">
    <location>
        <begin position="399"/>
        <end position="418"/>
    </location>
</feature>
<name>A0A315V6C4_GAMAF</name>
<accession>A0A315V6C4</accession>
<evidence type="ECO:0008006" key="4">
    <source>
        <dbReference type="Google" id="ProtNLM"/>
    </source>
</evidence>
<dbReference type="EMBL" id="NHOQ01002355">
    <property type="protein sequence ID" value="PWA18203.1"/>
    <property type="molecule type" value="Genomic_DNA"/>
</dbReference>
<dbReference type="InterPro" id="IPR026708">
    <property type="entry name" value="CSPP1"/>
</dbReference>
<dbReference type="GO" id="GO:0005874">
    <property type="term" value="C:microtubule"/>
    <property type="evidence" value="ECO:0007669"/>
    <property type="project" value="InterPro"/>
</dbReference>
<reference evidence="2 3" key="1">
    <citation type="journal article" date="2018" name="G3 (Bethesda)">
        <title>A High-Quality Reference Genome for the Invasive Mosquitofish Gambusia affinis Using a Chicago Library.</title>
        <authorList>
            <person name="Hoffberg S.L."/>
            <person name="Troendle N.J."/>
            <person name="Glenn T.C."/>
            <person name="Mahmud O."/>
            <person name="Louha S."/>
            <person name="Chalopin D."/>
            <person name="Bennetzen J.L."/>
            <person name="Mauricio R."/>
        </authorList>
    </citation>
    <scope>NUCLEOTIDE SEQUENCE [LARGE SCALE GENOMIC DNA]</scope>
    <source>
        <strain evidence="2">NE01/NJP1002.9</strain>
        <tissue evidence="2">Muscle</tissue>
    </source>
</reference>
<dbReference type="GO" id="GO:0000922">
    <property type="term" value="C:spindle pole"/>
    <property type="evidence" value="ECO:0007669"/>
    <property type="project" value="InterPro"/>
</dbReference>
<dbReference type="GO" id="GO:0032467">
    <property type="term" value="P:positive regulation of cytokinesis"/>
    <property type="evidence" value="ECO:0007669"/>
    <property type="project" value="InterPro"/>
</dbReference>
<dbReference type="STRING" id="33528.ENSGAFP00000009157"/>
<evidence type="ECO:0000313" key="3">
    <source>
        <dbReference type="Proteomes" id="UP000250572"/>
    </source>
</evidence>
<evidence type="ECO:0000313" key="2">
    <source>
        <dbReference type="EMBL" id="PWA18203.1"/>
    </source>
</evidence>
<dbReference type="GO" id="GO:0005813">
    <property type="term" value="C:centrosome"/>
    <property type="evidence" value="ECO:0007669"/>
    <property type="project" value="InterPro"/>
</dbReference>
<feature type="compositionally biased region" description="Low complexity" evidence="1">
    <location>
        <begin position="808"/>
        <end position="822"/>
    </location>
</feature>
<evidence type="ECO:0000256" key="1">
    <source>
        <dbReference type="SAM" id="MobiDB-lite"/>
    </source>
</evidence>
<proteinExistence type="predicted"/>
<feature type="compositionally biased region" description="Basic and acidic residues" evidence="1">
    <location>
        <begin position="240"/>
        <end position="257"/>
    </location>
</feature>
<dbReference type="AlphaFoldDB" id="A0A315V6C4"/>
<feature type="compositionally biased region" description="Polar residues" evidence="1">
    <location>
        <begin position="152"/>
        <end position="168"/>
    </location>
</feature>
<feature type="compositionally biased region" description="Basic and acidic residues" evidence="1">
    <location>
        <begin position="539"/>
        <end position="571"/>
    </location>
</feature>
<dbReference type="Proteomes" id="UP000250572">
    <property type="component" value="Unassembled WGS sequence"/>
</dbReference>
<feature type="region of interest" description="Disordered" evidence="1">
    <location>
        <begin position="522"/>
        <end position="573"/>
    </location>
</feature>
<dbReference type="PANTHER" id="PTHR21616">
    <property type="entry name" value="CENTROSOME SPINDLE POLE ASSOCIATED PROTEIN"/>
    <property type="match status" value="1"/>
</dbReference>
<dbReference type="PANTHER" id="PTHR21616:SF2">
    <property type="entry name" value="CENTROSOME AND SPINDLE POLE-ASSOCIATED PROTEIN 1"/>
    <property type="match status" value="1"/>
</dbReference>